<keyword evidence="3" id="KW-1185">Reference proteome</keyword>
<dbReference type="RefSeq" id="WP_221029559.1">
    <property type="nucleotide sequence ID" value="NZ_CP139781.1"/>
</dbReference>
<dbReference type="SUPFAM" id="SSF57997">
    <property type="entry name" value="Tropomyosin"/>
    <property type="match status" value="1"/>
</dbReference>
<keyword evidence="1" id="KW-0175">Coiled coil</keyword>
<reference evidence="2 3" key="2">
    <citation type="submission" date="2023-12" db="EMBL/GenBank/DDBJ databases">
        <title>Description of an unclassified Opitutus bacterium of Verrucomicrobiota.</title>
        <authorList>
            <person name="Zhang D.-F."/>
        </authorList>
    </citation>
    <scope>NUCLEOTIDE SEQUENCE [LARGE SCALE GENOMIC DNA]</scope>
    <source>
        <strain evidence="2 3">WL0086</strain>
    </source>
</reference>
<dbReference type="Gene3D" id="1.10.287.1490">
    <property type="match status" value="1"/>
</dbReference>
<proteinExistence type="predicted"/>
<sequence length="385" mass="41179">MNIQQRIAAAFATLRPDRVLRPVRLASLGLALISPLLSSASNIMYHAHFIDGAYEFDVTLTFNPESPSVIYPSERAYRGVRSVQAVTDAKLVVKDVSSGQTIYTYVHTPDAPDRASNMRLIWSSQFMELVTYSANRFLYLNFQFEPTADQIPIDGSPPVEFTTSPTSIYITIWDPSPRVEYEQKITADFTVSAVSEDALIQAAHAAQIAELEANTARLQNELDDTTAALATATSLLAASNAEIATLDATIEALETDNAALTSNVAALENAVVALQAALDAAAAELTQCHTDLATAQAELAATLEMLATSEAQLAAVRLELTATGDTRTQLESALGVVLPGESEPAKLQVLVNAILELNPGQQRALIDQITGAKQRPPGAAKGRGK</sequence>
<dbReference type="Proteomes" id="UP000738431">
    <property type="component" value="Chromosome"/>
</dbReference>
<evidence type="ECO:0000256" key="1">
    <source>
        <dbReference type="SAM" id="Coils"/>
    </source>
</evidence>
<accession>A0ABZ1C5M0</accession>
<organism evidence="2 3">
    <name type="scientific">Actomonas aquatica</name>
    <dbReference type="NCBI Taxonomy" id="2866162"/>
    <lineage>
        <taxon>Bacteria</taxon>
        <taxon>Pseudomonadati</taxon>
        <taxon>Verrucomicrobiota</taxon>
        <taxon>Opitutia</taxon>
        <taxon>Opitutales</taxon>
        <taxon>Opitutaceae</taxon>
        <taxon>Actomonas</taxon>
    </lineage>
</organism>
<protein>
    <submittedName>
        <fullName evidence="2">Uncharacterized protein</fullName>
    </submittedName>
</protein>
<reference evidence="2 3" key="1">
    <citation type="submission" date="2021-08" db="EMBL/GenBank/DDBJ databases">
        <authorList>
            <person name="Zhang D."/>
            <person name="Zhang A."/>
            <person name="Wang L."/>
        </authorList>
    </citation>
    <scope>NUCLEOTIDE SEQUENCE [LARGE SCALE GENOMIC DNA]</scope>
    <source>
        <strain evidence="2 3">WL0086</strain>
    </source>
</reference>
<feature type="coiled-coil region" evidence="1">
    <location>
        <begin position="201"/>
        <end position="312"/>
    </location>
</feature>
<gene>
    <name evidence="2" type="ORF">K1X11_019605</name>
</gene>
<name>A0ABZ1C5M0_9BACT</name>
<dbReference type="EMBL" id="CP139781">
    <property type="protein sequence ID" value="WRQ87026.1"/>
    <property type="molecule type" value="Genomic_DNA"/>
</dbReference>
<evidence type="ECO:0000313" key="3">
    <source>
        <dbReference type="Proteomes" id="UP000738431"/>
    </source>
</evidence>
<evidence type="ECO:0000313" key="2">
    <source>
        <dbReference type="EMBL" id="WRQ87026.1"/>
    </source>
</evidence>